<evidence type="ECO:0000256" key="3">
    <source>
        <dbReference type="ARBA" id="ARBA00020815"/>
    </source>
</evidence>
<dbReference type="InterPro" id="IPR046331">
    <property type="entry name" value="GPAM1-like"/>
</dbReference>
<feature type="domain" description="DUF3752" evidence="12">
    <location>
        <begin position="261"/>
        <end position="390"/>
    </location>
</feature>
<dbReference type="Pfam" id="PF12572">
    <property type="entry name" value="DUF3752"/>
    <property type="match status" value="1"/>
</dbReference>
<comment type="caution">
    <text evidence="13">The sequence shown here is derived from an EMBL/GenBank/DDBJ whole genome shotgun (WGS) entry which is preliminary data.</text>
</comment>
<sequence length="616" mass="69542">MGKSKNDDSDEEGASPALPPLYKASESSSSCEDSDQEEVVFKRAKYSSSGKRPSSNNRGIVKDEMDIKQTDKQEEEEEDDDGFFGPALPPGYQKRAKSPEEPPLLGPALPPGFKKQDHDEDEDEDGAKDDTRGFLGPALPPEYQKQDRSPERPPAIGPALPPGFKRQVEDEEGEKEDAEGFSGPALPPGYTPDLSSSEEEDDYVIGPMPSTGPSQDSVTLDIERRAQRMKDKLTGVDTGPKVVSRESWMTELPPELQHVGLEARTFKKRSGPENKDRSIWTDTPADRERKSRERLEAKEKGETTKDDGPRLSQIELEMAEKVSKYNETKRGESLISQHTKKMKRKAEEDANKPVERKPFDRDTDLQVNRFDEAQKKALLKKSQELNTRFSHSKERMFLNQGKAEVSFTLNEDLTTIDTIGEKPSMVRAPREHPFTLQTVGGQTLAVFTENSSGQSDAEASGSGTGTGPDKIALEGLVVQRAECRPAVSENYMRLKKLQIEELSKPLRFSQQLDKAVTTNYKPVANHAYNLDYEKRKKEEGKRARADKQQVLDMLFSAFEKHQFYNIKDLVDITKQPVIYLKEILRDIGIYNVKGTHKNTWELKPEYRHYQNEEKSD</sequence>
<evidence type="ECO:0000256" key="5">
    <source>
        <dbReference type="ARBA" id="ARBA00023125"/>
    </source>
</evidence>
<dbReference type="GO" id="GO:0090575">
    <property type="term" value="C:RNA polymerase II transcription regulator complex"/>
    <property type="evidence" value="ECO:0007669"/>
    <property type="project" value="UniProtKB-ARBA"/>
</dbReference>
<keyword evidence="4" id="KW-0805">Transcription regulation</keyword>
<keyword evidence="7" id="KW-0539">Nucleus</keyword>
<dbReference type="SUPFAM" id="SSF50916">
    <property type="entry name" value="Rap30/74 interaction domains"/>
    <property type="match status" value="1"/>
</dbReference>
<evidence type="ECO:0000256" key="8">
    <source>
        <dbReference type="ARBA" id="ARBA00023489"/>
    </source>
</evidence>
<feature type="compositionally biased region" description="Basic and acidic residues" evidence="10">
    <location>
        <begin position="345"/>
        <end position="363"/>
    </location>
</feature>
<protein>
    <recommendedName>
        <fullName evidence="8">GPALPP motifs-containing protein 1</fullName>
    </recommendedName>
    <alternativeName>
        <fullName evidence="3">General transcription factor IIF subunit 2</fullName>
    </alternativeName>
    <alternativeName>
        <fullName evidence="9">Transcription initiation factor IIF subunit beta</fullName>
    </alternativeName>
</protein>
<keyword evidence="14" id="KW-1185">Reference proteome</keyword>
<evidence type="ECO:0000259" key="12">
    <source>
        <dbReference type="Pfam" id="PF12572"/>
    </source>
</evidence>
<dbReference type="SUPFAM" id="SSF46785">
    <property type="entry name" value="Winged helix' DNA-binding domain"/>
    <property type="match status" value="1"/>
</dbReference>
<feature type="compositionally biased region" description="Acidic residues" evidence="10">
    <location>
        <begin position="73"/>
        <end position="82"/>
    </location>
</feature>
<dbReference type="GO" id="GO:0003677">
    <property type="term" value="F:DNA binding"/>
    <property type="evidence" value="ECO:0007669"/>
    <property type="project" value="UniProtKB-KW"/>
</dbReference>
<feature type="compositionally biased region" description="Polar residues" evidence="10">
    <location>
        <begin position="46"/>
        <end position="58"/>
    </location>
</feature>
<evidence type="ECO:0000256" key="2">
    <source>
        <dbReference type="ARBA" id="ARBA00009543"/>
    </source>
</evidence>
<dbReference type="GO" id="GO:0016591">
    <property type="term" value="C:RNA polymerase II, holoenzyme"/>
    <property type="evidence" value="ECO:0007669"/>
    <property type="project" value="UniProtKB-ARBA"/>
</dbReference>
<keyword evidence="5" id="KW-0238">DNA-binding</keyword>
<comment type="subcellular location">
    <subcellularLocation>
        <location evidence="1">Nucleus</location>
    </subcellularLocation>
</comment>
<dbReference type="InterPro" id="IPR036388">
    <property type="entry name" value="WH-like_DNA-bd_sf"/>
</dbReference>
<feature type="compositionally biased region" description="Acidic residues" evidence="10">
    <location>
        <begin position="169"/>
        <end position="179"/>
    </location>
</feature>
<comment type="similarity">
    <text evidence="2">Belongs to the TFIIF beta subunit family.</text>
</comment>
<evidence type="ECO:0000313" key="14">
    <source>
        <dbReference type="Proteomes" id="UP000281406"/>
    </source>
</evidence>
<dbReference type="Gene3D" id="1.10.10.10">
    <property type="entry name" value="Winged helix-like DNA-binding domain superfamily/Winged helix DNA-binding domain"/>
    <property type="match status" value="1"/>
</dbReference>
<evidence type="ECO:0000313" key="13">
    <source>
        <dbReference type="EMBL" id="ROL42611.1"/>
    </source>
</evidence>
<evidence type="ECO:0000256" key="7">
    <source>
        <dbReference type="ARBA" id="ARBA00023242"/>
    </source>
</evidence>
<dbReference type="FunFam" id="1.10.10.10:FF:000035">
    <property type="entry name" value="General transcription factor IIF subunit 2"/>
    <property type="match status" value="1"/>
</dbReference>
<feature type="compositionally biased region" description="Pro residues" evidence="10">
    <location>
        <begin position="101"/>
        <end position="110"/>
    </location>
</feature>
<evidence type="ECO:0000256" key="10">
    <source>
        <dbReference type="SAM" id="MobiDB-lite"/>
    </source>
</evidence>
<keyword evidence="6" id="KW-0804">Transcription</keyword>
<dbReference type="PANTHER" id="PTHR46370">
    <property type="entry name" value="GPALPP MOTIFS-CONTAINING PROTEIN 1"/>
    <property type="match status" value="1"/>
</dbReference>
<dbReference type="OrthoDB" id="73491at2759"/>
<gene>
    <name evidence="13" type="ORF">DPX16_14018</name>
</gene>
<feature type="region of interest" description="Disordered" evidence="10">
    <location>
        <begin position="450"/>
        <end position="469"/>
    </location>
</feature>
<dbReference type="PANTHER" id="PTHR46370:SF1">
    <property type="entry name" value="GPALPP MOTIFS-CONTAINING PROTEIN 1"/>
    <property type="match status" value="1"/>
</dbReference>
<feature type="compositionally biased region" description="Basic and acidic residues" evidence="10">
    <location>
        <begin position="270"/>
        <end position="309"/>
    </location>
</feature>
<evidence type="ECO:0000259" key="11">
    <source>
        <dbReference type="Pfam" id="PF02270"/>
    </source>
</evidence>
<organism evidence="13 14">
    <name type="scientific">Anabarilius grahami</name>
    <name type="common">Kanglang fish</name>
    <name type="synonym">Barilius grahami</name>
    <dbReference type="NCBI Taxonomy" id="495550"/>
    <lineage>
        <taxon>Eukaryota</taxon>
        <taxon>Metazoa</taxon>
        <taxon>Chordata</taxon>
        <taxon>Craniata</taxon>
        <taxon>Vertebrata</taxon>
        <taxon>Euteleostomi</taxon>
        <taxon>Actinopterygii</taxon>
        <taxon>Neopterygii</taxon>
        <taxon>Teleostei</taxon>
        <taxon>Ostariophysi</taxon>
        <taxon>Cypriniformes</taxon>
        <taxon>Xenocyprididae</taxon>
        <taxon>Xenocypridinae</taxon>
        <taxon>Xenocypridinae incertae sedis</taxon>
        <taxon>Anabarilius</taxon>
    </lineage>
</organism>
<dbReference type="GO" id="GO:0006368">
    <property type="term" value="P:transcription elongation by RNA polymerase II"/>
    <property type="evidence" value="ECO:0007669"/>
    <property type="project" value="UniProtKB-ARBA"/>
</dbReference>
<feature type="compositionally biased region" description="Basic and acidic residues" evidence="10">
    <location>
        <begin position="60"/>
        <end position="72"/>
    </location>
</feature>
<name>A0A3N0Y9K7_ANAGA</name>
<accession>A0A3N0Y9K7</accession>
<dbReference type="InterPro" id="IPR036390">
    <property type="entry name" value="WH_DNA-bd_sf"/>
</dbReference>
<dbReference type="Pfam" id="PF02270">
    <property type="entry name" value="TFIIF_beta"/>
    <property type="match status" value="1"/>
</dbReference>
<dbReference type="GO" id="GO:0006367">
    <property type="term" value="P:transcription initiation at RNA polymerase II promoter"/>
    <property type="evidence" value="ECO:0007669"/>
    <property type="project" value="InterPro"/>
</dbReference>
<feature type="region of interest" description="Disordered" evidence="10">
    <location>
        <begin position="1"/>
        <end position="218"/>
    </location>
</feature>
<feature type="compositionally biased region" description="Basic and acidic residues" evidence="10">
    <location>
        <begin position="318"/>
        <end position="332"/>
    </location>
</feature>
<feature type="domain" description="TFIIF beta subunit HTH" evidence="11">
    <location>
        <begin position="543"/>
        <end position="607"/>
    </location>
</feature>
<evidence type="ECO:0000256" key="9">
    <source>
        <dbReference type="ARBA" id="ARBA00033388"/>
    </source>
</evidence>
<evidence type="ECO:0000256" key="6">
    <source>
        <dbReference type="ARBA" id="ARBA00023163"/>
    </source>
</evidence>
<proteinExistence type="inferred from homology"/>
<dbReference type="InterPro" id="IPR040450">
    <property type="entry name" value="TFIIF_beta_HTH"/>
</dbReference>
<dbReference type="AlphaFoldDB" id="A0A3N0Y9K7"/>
<evidence type="ECO:0000256" key="4">
    <source>
        <dbReference type="ARBA" id="ARBA00023015"/>
    </source>
</evidence>
<reference evidence="13 14" key="1">
    <citation type="submission" date="2018-10" db="EMBL/GenBank/DDBJ databases">
        <title>Genome assembly for a Yunnan-Guizhou Plateau 3E fish, Anabarilius grahami (Regan), and its evolutionary and genetic applications.</title>
        <authorList>
            <person name="Jiang W."/>
        </authorList>
    </citation>
    <scope>NUCLEOTIDE SEQUENCE [LARGE SCALE GENOMIC DNA]</scope>
    <source>
        <strain evidence="13">AG-KIZ</strain>
        <tissue evidence="13">Muscle</tissue>
    </source>
</reference>
<feature type="compositionally biased region" description="Pro residues" evidence="10">
    <location>
        <begin position="152"/>
        <end position="161"/>
    </location>
</feature>
<evidence type="ECO:0000256" key="1">
    <source>
        <dbReference type="ARBA" id="ARBA00004123"/>
    </source>
</evidence>
<feature type="region of interest" description="Disordered" evidence="10">
    <location>
        <begin position="258"/>
        <end position="363"/>
    </location>
</feature>
<dbReference type="InterPro" id="IPR011039">
    <property type="entry name" value="TFIIF_interaction"/>
</dbReference>
<dbReference type="Proteomes" id="UP000281406">
    <property type="component" value="Unassembled WGS sequence"/>
</dbReference>
<dbReference type="InterPro" id="IPR022226">
    <property type="entry name" value="DUF3752"/>
</dbReference>
<dbReference type="EMBL" id="RJVU01049572">
    <property type="protein sequence ID" value="ROL42611.1"/>
    <property type="molecule type" value="Genomic_DNA"/>
</dbReference>